<reference evidence="5 6" key="1">
    <citation type="submission" date="2020-06" db="EMBL/GenBank/DDBJ databases">
        <title>Genome sequence of 2 isolates from Red Sea Mangroves.</title>
        <authorList>
            <person name="Sefrji F."/>
            <person name="Michoud G."/>
            <person name="Merlino G."/>
            <person name="Daffonchio D."/>
        </authorList>
    </citation>
    <scope>NUCLEOTIDE SEQUENCE [LARGE SCALE GENOMIC DNA]</scope>
    <source>
        <strain evidence="5 6">R1DC25</strain>
    </source>
</reference>
<keyword evidence="3" id="KW-0732">Signal</keyword>
<evidence type="ECO:0000256" key="1">
    <source>
        <dbReference type="ARBA" id="ARBA00006625"/>
    </source>
</evidence>
<dbReference type="InterPro" id="IPR029132">
    <property type="entry name" value="CBAH/NAAA_C"/>
</dbReference>
<dbReference type="Proteomes" id="UP000593594">
    <property type="component" value="Chromosome"/>
</dbReference>
<dbReference type="PANTHER" id="PTHR35527:SF2">
    <property type="entry name" value="HYDROLASE"/>
    <property type="match status" value="1"/>
</dbReference>
<keyword evidence="6" id="KW-1185">Reference proteome</keyword>
<evidence type="ECO:0000313" key="5">
    <source>
        <dbReference type="EMBL" id="QPC42100.1"/>
    </source>
</evidence>
<feature type="signal peptide" evidence="3">
    <location>
        <begin position="1"/>
        <end position="24"/>
    </location>
</feature>
<feature type="domain" description="Choloylglycine hydrolase/NAAA C-terminal" evidence="4">
    <location>
        <begin position="27"/>
        <end position="322"/>
    </location>
</feature>
<gene>
    <name evidence="5" type="ORF">HW532_04890</name>
</gene>
<protein>
    <submittedName>
        <fullName evidence="5">Linear amide C-N hydrolase</fullName>
    </submittedName>
</protein>
<dbReference type="GO" id="GO:0016787">
    <property type="term" value="F:hydrolase activity"/>
    <property type="evidence" value="ECO:0007669"/>
    <property type="project" value="UniProtKB-KW"/>
</dbReference>
<evidence type="ECO:0000256" key="3">
    <source>
        <dbReference type="SAM" id="SignalP"/>
    </source>
</evidence>
<dbReference type="KEGG" id="kmn:HW532_04890"/>
<evidence type="ECO:0000313" key="6">
    <source>
        <dbReference type="Proteomes" id="UP000593594"/>
    </source>
</evidence>
<evidence type="ECO:0000256" key="2">
    <source>
        <dbReference type="ARBA" id="ARBA00022801"/>
    </source>
</evidence>
<keyword evidence="2 5" id="KW-0378">Hydrolase</keyword>
<dbReference type="EMBL" id="CP058214">
    <property type="protein sequence ID" value="QPC42100.1"/>
    <property type="molecule type" value="Genomic_DNA"/>
</dbReference>
<dbReference type="InterPro" id="IPR052193">
    <property type="entry name" value="Peptidase_C59"/>
</dbReference>
<dbReference type="PANTHER" id="PTHR35527">
    <property type="entry name" value="CHOLOYLGLYCINE HYDROLASE"/>
    <property type="match status" value="1"/>
</dbReference>
<evidence type="ECO:0000259" key="4">
    <source>
        <dbReference type="Pfam" id="PF02275"/>
    </source>
</evidence>
<dbReference type="Gene3D" id="3.60.60.10">
    <property type="entry name" value="Penicillin V Acylase, Chain A"/>
    <property type="match status" value="1"/>
</dbReference>
<dbReference type="CDD" id="cd01902">
    <property type="entry name" value="Ntn_CGH"/>
    <property type="match status" value="1"/>
</dbReference>
<sequence length="348" mass="38282">MPLFRKTAVCIVSLGAAMATFNLADACTRILWNDNDYAVMVGRTMDWPESTEPVLTVFPRGVERDGGKVGPDVVVEENPAKWTSKYATLVTTIYGIGSADGINERGLAAHMLYLNAADYGDRDTAKKGLQAGLWAQYVLDNAATVEEALMLLEDVQVVMAQAHGHDANVHLTIEDATGDSAIIEYIEGKPVIHHGRQYTIMTNDPAYDEQLALLEKQDFSKPASDMPLPGNVNPVDRFQRAAYYRTLLPDPENEREAAAGILAIARNVSVPFGAPYKGFGIYNTEYRTATNLNTKRYYFELTDSPNVIWADLTEMNLEEGQPVLALDPDDISLSGNVTDRFKPIAAPF</sequence>
<dbReference type="RefSeq" id="WP_246479556.1">
    <property type="nucleotide sequence ID" value="NZ_CP058214.1"/>
</dbReference>
<organism evidence="5 6">
    <name type="scientific">Kaustia mangrovi</name>
    <dbReference type="NCBI Taxonomy" id="2593653"/>
    <lineage>
        <taxon>Bacteria</taxon>
        <taxon>Pseudomonadati</taxon>
        <taxon>Pseudomonadota</taxon>
        <taxon>Alphaproteobacteria</taxon>
        <taxon>Hyphomicrobiales</taxon>
        <taxon>Parvibaculaceae</taxon>
        <taxon>Kaustia</taxon>
    </lineage>
</organism>
<comment type="similarity">
    <text evidence="1">Belongs to the peptidase C59 family.</text>
</comment>
<proteinExistence type="inferred from homology"/>
<feature type="chain" id="PRO_5032317210" evidence="3">
    <location>
        <begin position="25"/>
        <end position="348"/>
    </location>
</feature>
<dbReference type="Pfam" id="PF02275">
    <property type="entry name" value="CBAH"/>
    <property type="match status" value="1"/>
</dbReference>
<dbReference type="InterPro" id="IPR029055">
    <property type="entry name" value="Ntn_hydrolases_N"/>
</dbReference>
<name>A0A7S8C2C0_9HYPH</name>
<dbReference type="AlphaFoldDB" id="A0A7S8C2C0"/>
<dbReference type="SUPFAM" id="SSF56235">
    <property type="entry name" value="N-terminal nucleophile aminohydrolases (Ntn hydrolases)"/>
    <property type="match status" value="1"/>
</dbReference>
<accession>A0A7S8C2C0</accession>